<gene>
    <name evidence="3" type="ORF">DNL40_01830</name>
</gene>
<evidence type="ECO:0000313" key="4">
    <source>
        <dbReference type="Proteomes" id="UP000248783"/>
    </source>
</evidence>
<feature type="region of interest" description="Disordered" evidence="1">
    <location>
        <begin position="547"/>
        <end position="571"/>
    </location>
</feature>
<sequence length="571" mass="58466">MTDLVVRGALLPQPDRGLSAPHDLHLAGGRVSAVVPSGRPAPPGVRVLDAGGRVAVPGFVDAHVHGAAAVLDPDVQLAMLRQGVTSIVVGQDGVGFAPSDERTCAWAAQYFAGIDGVHPTFRGGSVAELLATYDGTTAVNVATLVPHGTVRLLVMGAAQRPATADETGRMAAIVGQALDDGAVGLSTGLEYVPAAWADEAELVALARVVAERGLPHVSHMRGYEAAAPTAFAELVRIARATGVATHVSHLHGPSDALGAMVEDAGLAGLDVTFDSYPYLRGCSILAMVALPTWLPLADPDATLAALTGPATADRLHAHLATLDDLWPRTTLAWVPGTDPVTGEALRWAEGLTVPQVAEGLGVRPADAALRLLVASRLRASCVFAQPPTNSAESVRVLADHPAQVAGSDAIYAPFGLAAEAGGEVGGGGFPHPRGWGAFARLLAGRVLGRATDLHDGAGADLLGLPGPQEEAVPRWSWADAVEHMSARAARRFRLAGHGSLAPGAAGDVVLVDPQAVQDQATYADPRRPASGIDDVVVAGVPVLARGRLTGATPGRPLRPAPVGVPRAPGRQ</sequence>
<dbReference type="InterPro" id="IPR011059">
    <property type="entry name" value="Metal-dep_hydrolase_composite"/>
</dbReference>
<dbReference type="EMBL" id="QKWH01000001">
    <property type="protein sequence ID" value="PZR55143.1"/>
    <property type="molecule type" value="Genomic_DNA"/>
</dbReference>
<dbReference type="RefSeq" id="WP_111249507.1">
    <property type="nucleotide sequence ID" value="NZ_QKWH01000001.1"/>
</dbReference>
<dbReference type="PANTHER" id="PTHR11647">
    <property type="entry name" value="HYDRANTOINASE/DIHYDROPYRIMIDINASE FAMILY MEMBER"/>
    <property type="match status" value="1"/>
</dbReference>
<dbReference type="Gene3D" id="3.20.20.140">
    <property type="entry name" value="Metal-dependent hydrolases"/>
    <property type="match status" value="2"/>
</dbReference>
<keyword evidence="4" id="KW-1185">Reference proteome</keyword>
<reference evidence="3 4" key="1">
    <citation type="submission" date="2018-06" db="EMBL/GenBank/DDBJ databases">
        <title>Whole genome sequencing of a novel hydrocarbon degrading bacterial strain, PW21 isolated from oil contaminated produced water sample.</title>
        <authorList>
            <person name="Nagkirti P."/>
            <person name="Shaikh A."/>
            <person name="Gowdaman V."/>
            <person name="Engineer A.E."/>
            <person name="Dagar S."/>
            <person name="Dhakephalkar P.K."/>
        </authorList>
    </citation>
    <scope>NUCLEOTIDE SEQUENCE [LARGE SCALE GENOMIC DNA]</scope>
    <source>
        <strain evidence="3 4">PW21</strain>
    </source>
</reference>
<dbReference type="InterPro" id="IPR032466">
    <property type="entry name" value="Metal_Hydrolase"/>
</dbReference>
<dbReference type="GO" id="GO:0016810">
    <property type="term" value="F:hydrolase activity, acting on carbon-nitrogen (but not peptide) bonds"/>
    <property type="evidence" value="ECO:0007669"/>
    <property type="project" value="InterPro"/>
</dbReference>
<evidence type="ECO:0000313" key="3">
    <source>
        <dbReference type="EMBL" id="PZR55143.1"/>
    </source>
</evidence>
<proteinExistence type="predicted"/>
<dbReference type="SUPFAM" id="SSF51556">
    <property type="entry name" value="Metallo-dependent hydrolases"/>
    <property type="match status" value="1"/>
</dbReference>
<dbReference type="Proteomes" id="UP000248783">
    <property type="component" value="Unassembled WGS sequence"/>
</dbReference>
<dbReference type="PANTHER" id="PTHR11647:SF1">
    <property type="entry name" value="COLLAPSIN RESPONSE MEDIATOR PROTEIN"/>
    <property type="match status" value="1"/>
</dbReference>
<evidence type="ECO:0000256" key="1">
    <source>
        <dbReference type="SAM" id="MobiDB-lite"/>
    </source>
</evidence>
<organism evidence="3 4">
    <name type="scientific">Xylanimonas oleitrophica</name>
    <dbReference type="NCBI Taxonomy" id="2607479"/>
    <lineage>
        <taxon>Bacteria</taxon>
        <taxon>Bacillati</taxon>
        <taxon>Actinomycetota</taxon>
        <taxon>Actinomycetes</taxon>
        <taxon>Micrococcales</taxon>
        <taxon>Promicromonosporaceae</taxon>
        <taxon>Xylanimonas</taxon>
    </lineage>
</organism>
<protein>
    <submittedName>
        <fullName evidence="3">D-aminoacylase</fullName>
    </submittedName>
</protein>
<name>A0A2W5WWX6_9MICO</name>
<feature type="domain" description="Amidohydrolase 3" evidence="2">
    <location>
        <begin position="46"/>
        <end position="542"/>
    </location>
</feature>
<dbReference type="SUPFAM" id="SSF51338">
    <property type="entry name" value="Composite domain of metallo-dependent hydrolases"/>
    <property type="match status" value="1"/>
</dbReference>
<comment type="caution">
    <text evidence="3">The sequence shown here is derived from an EMBL/GenBank/DDBJ whole genome shotgun (WGS) entry which is preliminary data.</text>
</comment>
<dbReference type="InterPro" id="IPR013108">
    <property type="entry name" value="Amidohydro_3"/>
</dbReference>
<dbReference type="AlphaFoldDB" id="A0A2W5WWX6"/>
<dbReference type="InterPro" id="IPR050378">
    <property type="entry name" value="Metallo-dep_Hydrolases_sf"/>
</dbReference>
<dbReference type="Pfam" id="PF07969">
    <property type="entry name" value="Amidohydro_3"/>
    <property type="match status" value="1"/>
</dbReference>
<accession>A0A2W5WWX6</accession>
<evidence type="ECO:0000259" key="2">
    <source>
        <dbReference type="Pfam" id="PF07969"/>
    </source>
</evidence>